<feature type="domain" description="Ketoreductase" evidence="5">
    <location>
        <begin position="33"/>
        <end position="213"/>
    </location>
</feature>
<dbReference type="RefSeq" id="WP_428837561.1">
    <property type="nucleotide sequence ID" value="NZ_BAAABY010000007.1"/>
</dbReference>
<comment type="similarity">
    <text evidence="1 3">Belongs to the short-chain dehydrogenases/reductases (SDR) family.</text>
</comment>
<protein>
    <submittedName>
        <fullName evidence="6">SDR family NAD(P)-dependent oxidoreductase</fullName>
    </submittedName>
</protein>
<dbReference type="Pfam" id="PF00106">
    <property type="entry name" value="adh_short"/>
    <property type="match status" value="1"/>
</dbReference>
<organism evidence="6 7">
    <name type="scientific">Streptomyces olivaceiscleroticus</name>
    <dbReference type="NCBI Taxonomy" id="68245"/>
    <lineage>
        <taxon>Bacteria</taxon>
        <taxon>Bacillati</taxon>
        <taxon>Actinomycetota</taxon>
        <taxon>Actinomycetes</taxon>
        <taxon>Kitasatosporales</taxon>
        <taxon>Streptomycetaceae</taxon>
        <taxon>Streptomyces</taxon>
    </lineage>
</organism>
<feature type="region of interest" description="Disordered" evidence="4">
    <location>
        <begin position="1"/>
        <end position="29"/>
    </location>
</feature>
<name>A0ABP3J8V2_9ACTN</name>
<dbReference type="PANTHER" id="PTHR44196">
    <property type="entry name" value="DEHYDROGENASE/REDUCTASE SDR FAMILY MEMBER 7B"/>
    <property type="match status" value="1"/>
</dbReference>
<dbReference type="SMART" id="SM00822">
    <property type="entry name" value="PKS_KR"/>
    <property type="match status" value="1"/>
</dbReference>
<dbReference type="InterPro" id="IPR057326">
    <property type="entry name" value="KR_dom"/>
</dbReference>
<dbReference type="PANTHER" id="PTHR44196:SF1">
    <property type="entry name" value="DEHYDROGENASE_REDUCTASE SDR FAMILY MEMBER 7B"/>
    <property type="match status" value="1"/>
</dbReference>
<sequence>MEATGPLPHSPVLPEGRRGPHGPVRRPHRTGAPVALITGASSGIGAAVATRFAAEGGWRLLLNGRDEDRLGKVAARCDATPLPCDLGDPAGCGQLADAALDASGGVDVLVLGAGIGWAGPFATMPPAAIDEVLAVDLAAVVHLTRRLLPHIVRRNRGHLLFVGSIAGAVGVREEAVYSAAKAAVAAFAESLRYELAGTRVRVSVVVPGAVNTPFFARRGAPYQRSRPRPIAASRVADAVWEAVAHERSEVFVPGWLQLPARFQGLAPALFRRLATRFA</sequence>
<evidence type="ECO:0000256" key="1">
    <source>
        <dbReference type="ARBA" id="ARBA00006484"/>
    </source>
</evidence>
<dbReference type="Gene3D" id="3.40.50.720">
    <property type="entry name" value="NAD(P)-binding Rossmann-like Domain"/>
    <property type="match status" value="1"/>
</dbReference>
<evidence type="ECO:0000313" key="6">
    <source>
        <dbReference type="EMBL" id="GAA0445745.1"/>
    </source>
</evidence>
<evidence type="ECO:0000256" key="3">
    <source>
        <dbReference type="RuleBase" id="RU000363"/>
    </source>
</evidence>
<dbReference type="CDD" id="cd05233">
    <property type="entry name" value="SDR_c"/>
    <property type="match status" value="1"/>
</dbReference>
<evidence type="ECO:0000313" key="7">
    <source>
        <dbReference type="Proteomes" id="UP001500909"/>
    </source>
</evidence>
<comment type="caution">
    <text evidence="6">The sequence shown here is derived from an EMBL/GenBank/DDBJ whole genome shotgun (WGS) entry which is preliminary data.</text>
</comment>
<dbReference type="PRINTS" id="PR00081">
    <property type="entry name" value="GDHRDH"/>
</dbReference>
<dbReference type="PRINTS" id="PR00080">
    <property type="entry name" value="SDRFAMILY"/>
</dbReference>
<evidence type="ECO:0000256" key="2">
    <source>
        <dbReference type="ARBA" id="ARBA00023002"/>
    </source>
</evidence>
<evidence type="ECO:0000259" key="5">
    <source>
        <dbReference type="SMART" id="SM00822"/>
    </source>
</evidence>
<dbReference type="InterPro" id="IPR020904">
    <property type="entry name" value="Sc_DH/Rdtase_CS"/>
</dbReference>
<dbReference type="Proteomes" id="UP001500909">
    <property type="component" value="Unassembled WGS sequence"/>
</dbReference>
<dbReference type="InterPro" id="IPR036291">
    <property type="entry name" value="NAD(P)-bd_dom_sf"/>
</dbReference>
<gene>
    <name evidence="6" type="ORF">GCM10010361_06900</name>
</gene>
<dbReference type="PROSITE" id="PS00061">
    <property type="entry name" value="ADH_SHORT"/>
    <property type="match status" value="1"/>
</dbReference>
<reference evidence="7" key="1">
    <citation type="journal article" date="2019" name="Int. J. Syst. Evol. Microbiol.">
        <title>The Global Catalogue of Microorganisms (GCM) 10K type strain sequencing project: providing services to taxonomists for standard genome sequencing and annotation.</title>
        <authorList>
            <consortium name="The Broad Institute Genomics Platform"/>
            <consortium name="The Broad Institute Genome Sequencing Center for Infectious Disease"/>
            <person name="Wu L."/>
            <person name="Ma J."/>
        </authorList>
    </citation>
    <scope>NUCLEOTIDE SEQUENCE [LARGE SCALE GENOMIC DNA]</scope>
    <source>
        <strain evidence="7">JCM 4805</strain>
    </source>
</reference>
<dbReference type="SUPFAM" id="SSF51735">
    <property type="entry name" value="NAD(P)-binding Rossmann-fold domains"/>
    <property type="match status" value="1"/>
</dbReference>
<keyword evidence="7" id="KW-1185">Reference proteome</keyword>
<evidence type="ECO:0000256" key="4">
    <source>
        <dbReference type="SAM" id="MobiDB-lite"/>
    </source>
</evidence>
<accession>A0ABP3J8V2</accession>
<feature type="compositionally biased region" description="Basic residues" evidence="4">
    <location>
        <begin position="19"/>
        <end position="29"/>
    </location>
</feature>
<dbReference type="InterPro" id="IPR002347">
    <property type="entry name" value="SDR_fam"/>
</dbReference>
<keyword evidence="2" id="KW-0560">Oxidoreductase</keyword>
<dbReference type="EMBL" id="BAAABY010000007">
    <property type="protein sequence ID" value="GAA0445745.1"/>
    <property type="molecule type" value="Genomic_DNA"/>
</dbReference>
<proteinExistence type="inferred from homology"/>